<dbReference type="AlphaFoldDB" id="A0ABD3LR12"/>
<accession>A0ABD3LR12</accession>
<comment type="caution">
    <text evidence="2">The sequence shown here is derived from an EMBL/GenBank/DDBJ whole genome shotgun (WGS) entry which is preliminary data.</text>
</comment>
<organism evidence="2 3">
    <name type="scientific">Eucalyptus globulus</name>
    <name type="common">Tasmanian blue gum</name>
    <dbReference type="NCBI Taxonomy" id="34317"/>
    <lineage>
        <taxon>Eukaryota</taxon>
        <taxon>Viridiplantae</taxon>
        <taxon>Streptophyta</taxon>
        <taxon>Embryophyta</taxon>
        <taxon>Tracheophyta</taxon>
        <taxon>Spermatophyta</taxon>
        <taxon>Magnoliopsida</taxon>
        <taxon>eudicotyledons</taxon>
        <taxon>Gunneridae</taxon>
        <taxon>Pentapetalae</taxon>
        <taxon>rosids</taxon>
        <taxon>malvids</taxon>
        <taxon>Myrtales</taxon>
        <taxon>Myrtaceae</taxon>
        <taxon>Myrtoideae</taxon>
        <taxon>Eucalypteae</taxon>
        <taxon>Eucalyptus</taxon>
    </lineage>
</organism>
<dbReference type="EMBL" id="JBJKBG010000001">
    <property type="protein sequence ID" value="KAL3752756.1"/>
    <property type="molecule type" value="Genomic_DNA"/>
</dbReference>
<dbReference type="Pfam" id="PF24789">
    <property type="entry name" value="SAC9_GBDL_2nd"/>
    <property type="match status" value="2"/>
</dbReference>
<evidence type="ECO:0000313" key="2">
    <source>
        <dbReference type="EMBL" id="KAL3752756.1"/>
    </source>
</evidence>
<keyword evidence="3" id="KW-1185">Reference proteome</keyword>
<proteinExistence type="predicted"/>
<reference evidence="2 3" key="1">
    <citation type="submission" date="2024-11" db="EMBL/GenBank/DDBJ databases">
        <title>Chromosome-level genome assembly of Eucalyptus globulus Labill. provides insights into its genome evolution.</title>
        <authorList>
            <person name="Li X."/>
        </authorList>
    </citation>
    <scope>NUCLEOTIDE SEQUENCE [LARGE SCALE GENOMIC DNA]</scope>
    <source>
        <strain evidence="2">CL2024</strain>
        <tissue evidence="2">Fresh tender leaves</tissue>
    </source>
</reference>
<evidence type="ECO:0000313" key="3">
    <source>
        <dbReference type="Proteomes" id="UP001634007"/>
    </source>
</evidence>
<dbReference type="Pfam" id="PF24790">
    <property type="entry name" value="SAC9_GBDL_1st"/>
    <property type="match status" value="1"/>
</dbReference>
<evidence type="ECO:0000259" key="1">
    <source>
        <dbReference type="PROSITE" id="PS50275"/>
    </source>
</evidence>
<sequence>MIGNEVECEQLVWVPKEAGQSVTFNTYVWRRGTVPIWWHAELKLDATQADIYVSDQDPYKGSPQYFQRLSNRYVARTVGVNQSKNASVPVFCVNLVRNGQWESESILVQHFDRCINYITSTGELPSTQIQLINFDWAASTEARGGQHLFRGILNLLQVSPVSTEERRTIHELWKLLKEPTMSVGISEGDYLPSQQRTRDCCGEVIYNNDIEGAFCLRSHQNGAIRYNCADSVDGTNTASYFGALQVLVEQCRRLGISLDRNGTCPCPAWKRFDEKVDEFKKSTILSPVSQLADLFQLAGDIHSLLYTGTEAMPSQMLSIFNEEAEYGEAEDMIARSLTRGKQVISRRATHVVRGLKAFVDSSRQRQLEMFLGRRLFKHLPSIPVQPLSVLSRPSGFFLKPIANIFPNHVGGASLLSFNKKDVIWVCPQATDAVELLVYLAEPGHVCQLLLTISHGKDNSTYPSKVDVSTGQDLNSLIPVLEGATIPTCAKGTNLLIPLPGPISAEDMTITGAGARHHSQNASTLSVLYDFEEVEGELDFLTRVVKLTFYPALSDQSPVALGEIGILGASLPWSGAFTGDGSGAKLIELSKKFQKDNLLTGRVTSNGSQQYISHLKNLAGADLRKKLDFTEAMKLEIERLRLNLSAAERDRALWSVGIDPASINPNLLLEESYMKRLCRIAHSLALLRQASLEDRITAAIGLENTDNDIIDFWNIAGLGEKCLGVMCEAEVPATPFSTVPPTSVQLPLVCSRCKRKVCKVCCAGKGALLLVSYGIVQSQGGSSPGGQVDVSTIGMTAIDGIICKSCCQGIELDALMLDYIRVLTSLRRSTRAGDAAHTALDQVMGSSLRDFPSERKRHSDPKTAVEVQRQLLKGEESLAEFPFASFLYPVPTAVGSAPPLSLLAPLAFGSEHSYWKAPTSDSSVELVIALGTLSDVSGVIMLVSPCGYSAADVPSIINIIFLRILWTRNLAAEDGVPRHIRFTFGNPVRCRILWITLSLQHPGSYSVNLEKDLNLFSLEKNLISQLDWRASSAGSTEREPCINAKRILVVGSMVKKETRVPRSLIRPTNCRPVTQGSDQTNSRNWLDRDPQLQRFKVTFQAARLKDNGLTLEQDLSSLSPLIAGFRLDAFSAFKPRITHSPLPDAYTQDGLTLMDDRYISPAVLYIQVTALEESQKEVTVGKYRLPEAKPDTAMYFDFPRKIDARRVTFRLLGDVAAFVDDPAKQQDSNSMTAQLATGLSLWNRVNLYHYMALGDHLAV</sequence>
<feature type="domain" description="SAC" evidence="1">
    <location>
        <begin position="1"/>
        <end position="308"/>
    </location>
</feature>
<dbReference type="InterPro" id="IPR057557">
    <property type="entry name" value="SAC9_C8D"/>
</dbReference>
<dbReference type="InterPro" id="IPR057555">
    <property type="entry name" value="SAC9_GBDL_1st"/>
</dbReference>
<dbReference type="InterPro" id="IPR057554">
    <property type="entry name" value="SAC9_C"/>
</dbReference>
<name>A0ABD3LR12_EUCGL</name>
<protein>
    <recommendedName>
        <fullName evidence="1">SAC domain-containing protein</fullName>
    </recommendedName>
</protein>
<dbReference type="PROSITE" id="PS50275">
    <property type="entry name" value="SAC"/>
    <property type="match status" value="1"/>
</dbReference>
<dbReference type="PANTHER" id="PTHR46817:SF1">
    <property type="entry name" value="SAC DOMAIN-CONTAINING PROTEIN"/>
    <property type="match status" value="1"/>
</dbReference>
<dbReference type="Pfam" id="PF24765">
    <property type="entry name" value="SAC9_C"/>
    <property type="match status" value="1"/>
</dbReference>
<dbReference type="Pfam" id="PF24791">
    <property type="entry name" value="SAC9_C8D"/>
    <property type="match status" value="1"/>
</dbReference>
<dbReference type="PANTHER" id="PTHR46817">
    <property type="entry name" value="PHOSPHOINOSITIDE PHOSPHATASE SAC9-RELATED"/>
    <property type="match status" value="1"/>
</dbReference>
<gene>
    <name evidence="2" type="ORF">ACJRO7_000192</name>
</gene>
<dbReference type="Proteomes" id="UP001634007">
    <property type="component" value="Unassembled WGS sequence"/>
</dbReference>
<dbReference type="InterPro" id="IPR002013">
    <property type="entry name" value="SAC_dom"/>
</dbReference>
<dbReference type="InterPro" id="IPR057553">
    <property type="entry name" value="SAC9_GBDL_2nd"/>
</dbReference>
<dbReference type="Pfam" id="PF02383">
    <property type="entry name" value="Syja_N"/>
    <property type="match status" value="1"/>
</dbReference>